<accession>A0A4V3GU22</accession>
<dbReference type="RefSeq" id="WP_134017931.1">
    <property type="nucleotide sequence ID" value="NZ_SOEC01000008.1"/>
</dbReference>
<comment type="caution">
    <text evidence="1">The sequence shown here is derived from an EMBL/GenBank/DDBJ whole genome shotgun (WGS) entry which is preliminary data.</text>
</comment>
<organism evidence="1 2">
    <name type="scientific">Modicisalibacter xianhensis</name>
    <dbReference type="NCBI Taxonomy" id="442341"/>
    <lineage>
        <taxon>Bacteria</taxon>
        <taxon>Pseudomonadati</taxon>
        <taxon>Pseudomonadota</taxon>
        <taxon>Gammaproteobacteria</taxon>
        <taxon>Oceanospirillales</taxon>
        <taxon>Halomonadaceae</taxon>
        <taxon>Modicisalibacter</taxon>
    </lineage>
</organism>
<protein>
    <submittedName>
        <fullName evidence="1">Uncharacterized protein DUF4411</fullName>
    </submittedName>
</protein>
<name>A0A4V3GU22_9GAMM</name>
<gene>
    <name evidence="1" type="ORF">DFO67_108132</name>
</gene>
<sequence length="174" mass="20095">MPVVQKELFLLDANVIIHAHDLYYHMDRVPEFWDWLEFHAENGSIAMPNETHGEIQGGANAQHVQWAKNRDVRARLVLDEEFDPDLLNRVIEQGYAPDLNEVELDKIAMDPFLVAYGLKDPDNRIVVSNEVSKPSKQRANRKVPDVCRAVGVKCCNVYQLLKELDFRTNWRQAV</sequence>
<dbReference type="EMBL" id="SOEC01000008">
    <property type="protein sequence ID" value="TDX29088.1"/>
    <property type="molecule type" value="Genomic_DNA"/>
</dbReference>
<evidence type="ECO:0000313" key="2">
    <source>
        <dbReference type="Proteomes" id="UP000294489"/>
    </source>
</evidence>
<dbReference type="OrthoDB" id="338425at2"/>
<evidence type="ECO:0000313" key="1">
    <source>
        <dbReference type="EMBL" id="TDX29088.1"/>
    </source>
</evidence>
<reference evidence="1 2" key="1">
    <citation type="submission" date="2019-03" db="EMBL/GenBank/DDBJ databases">
        <title>Freshwater and sediment microbial communities from various areas in North America, analyzing microbe dynamics in response to fracking.</title>
        <authorList>
            <person name="Lamendella R."/>
        </authorList>
    </citation>
    <scope>NUCLEOTIDE SEQUENCE [LARGE SCALE GENOMIC DNA]</scope>
    <source>
        <strain evidence="1 2">6_TX</strain>
    </source>
</reference>
<dbReference type="AlphaFoldDB" id="A0A4V3GU22"/>
<dbReference type="Proteomes" id="UP000294489">
    <property type="component" value="Unassembled WGS sequence"/>
</dbReference>
<dbReference type="Pfam" id="PF14367">
    <property type="entry name" value="DUF4411"/>
    <property type="match status" value="1"/>
</dbReference>
<proteinExistence type="predicted"/>
<dbReference type="InterPro" id="IPR016541">
    <property type="entry name" value="UCP008505"/>
</dbReference>